<dbReference type="AlphaFoldDB" id="A0A1U7NDQ7"/>
<keyword evidence="2" id="KW-1185">Reference proteome</keyword>
<name>A0A1U7NDQ7_9FIRM</name>
<dbReference type="Proteomes" id="UP000186341">
    <property type="component" value="Unassembled WGS sequence"/>
</dbReference>
<sequence length="71" mass="8424">MVIYQTFCIEPLFVSRHIVKMQKNFSKHTEVPLKIFNFDVIIHLRSESDGLLNCKSQISWLRSLFILKTQL</sequence>
<evidence type="ECO:0000313" key="2">
    <source>
        <dbReference type="Proteomes" id="UP000186341"/>
    </source>
</evidence>
<protein>
    <submittedName>
        <fullName evidence="1">Uncharacterized protein</fullName>
    </submittedName>
</protein>
<evidence type="ECO:0000313" key="1">
    <source>
        <dbReference type="EMBL" id="OLU37460.1"/>
    </source>
</evidence>
<reference evidence="1 2" key="1">
    <citation type="submission" date="2016-11" db="EMBL/GenBank/DDBJ databases">
        <title>Description of two novel members of the family Erysipelotrichaceae: Ileibacterium lipovorans gen. nov., sp. nov. and Dubosiella newyorkensis, gen. nov., sp. nov.</title>
        <authorList>
            <person name="Cox L.M."/>
            <person name="Sohn J."/>
            <person name="Tyrrell K.L."/>
            <person name="Citron D.M."/>
            <person name="Lawson P.A."/>
            <person name="Patel N.B."/>
            <person name="Iizumi T."/>
            <person name="Perez-Perez G.I."/>
            <person name="Goldstein E.J."/>
            <person name="Blaser M.J."/>
        </authorList>
    </citation>
    <scope>NUCLEOTIDE SEQUENCE [LARGE SCALE GENOMIC DNA]</scope>
    <source>
        <strain evidence="1 2">NYU-BL-A3</strain>
    </source>
</reference>
<dbReference type="EMBL" id="MPJW01000200">
    <property type="protein sequence ID" value="OLU37460.1"/>
    <property type="molecule type" value="Genomic_DNA"/>
</dbReference>
<accession>A0A1U7NDQ7</accession>
<proteinExistence type="predicted"/>
<comment type="caution">
    <text evidence="1">The sequence shown here is derived from an EMBL/GenBank/DDBJ whole genome shotgun (WGS) entry which is preliminary data.</text>
</comment>
<organism evidence="1 2">
    <name type="scientific">Ileibacterium valens</name>
    <dbReference type="NCBI Taxonomy" id="1862668"/>
    <lineage>
        <taxon>Bacteria</taxon>
        <taxon>Bacillati</taxon>
        <taxon>Bacillota</taxon>
        <taxon>Erysipelotrichia</taxon>
        <taxon>Erysipelotrichales</taxon>
        <taxon>Erysipelotrichaceae</taxon>
        <taxon>Ileibacterium</taxon>
    </lineage>
</organism>
<gene>
    <name evidence="1" type="ORF">BO222_10625</name>
</gene>